<protein>
    <recommendedName>
        <fullName evidence="7">TF-B3 domain-containing protein</fullName>
    </recommendedName>
</protein>
<evidence type="ECO:0000256" key="1">
    <source>
        <dbReference type="ARBA" id="ARBA00004123"/>
    </source>
</evidence>
<feature type="compositionally biased region" description="Basic and acidic residues" evidence="6">
    <location>
        <begin position="42"/>
        <end position="74"/>
    </location>
</feature>
<evidence type="ECO:0000256" key="4">
    <source>
        <dbReference type="ARBA" id="ARBA00023163"/>
    </source>
</evidence>
<reference evidence="8" key="2">
    <citation type="journal article" date="2023" name="Plants (Basel)">
        <title>Annotation of the Turnera subulata (Passifloraceae) Draft Genome Reveals the S-Locus Evolved after the Divergence of Turneroideae from Passifloroideae in a Stepwise Manner.</title>
        <authorList>
            <person name="Henning P.M."/>
            <person name="Roalson E.H."/>
            <person name="Mir W."/>
            <person name="McCubbin A.G."/>
            <person name="Shore J.S."/>
        </authorList>
    </citation>
    <scope>NUCLEOTIDE SEQUENCE</scope>
    <source>
        <strain evidence="8">F60SS</strain>
    </source>
</reference>
<dbReference type="GO" id="GO:0003677">
    <property type="term" value="F:DNA binding"/>
    <property type="evidence" value="ECO:0007669"/>
    <property type="project" value="UniProtKB-KW"/>
</dbReference>
<feature type="compositionally biased region" description="Basic residues" evidence="6">
    <location>
        <begin position="96"/>
        <end position="108"/>
    </location>
</feature>
<dbReference type="InterPro" id="IPR003340">
    <property type="entry name" value="B3_DNA-bd"/>
</dbReference>
<evidence type="ECO:0000256" key="2">
    <source>
        <dbReference type="ARBA" id="ARBA00023015"/>
    </source>
</evidence>
<keyword evidence="9" id="KW-1185">Reference proteome</keyword>
<dbReference type="Pfam" id="PF02362">
    <property type="entry name" value="B3"/>
    <property type="match status" value="1"/>
</dbReference>
<evidence type="ECO:0000313" key="9">
    <source>
        <dbReference type="Proteomes" id="UP001141552"/>
    </source>
</evidence>
<comment type="caution">
    <text evidence="8">The sequence shown here is derived from an EMBL/GenBank/DDBJ whole genome shotgun (WGS) entry which is preliminary data.</text>
</comment>
<reference evidence="8" key="1">
    <citation type="submission" date="2022-02" db="EMBL/GenBank/DDBJ databases">
        <authorList>
            <person name="Henning P.M."/>
            <person name="McCubbin A.G."/>
            <person name="Shore J.S."/>
        </authorList>
    </citation>
    <scope>NUCLEOTIDE SEQUENCE</scope>
    <source>
        <strain evidence="8">F60SS</strain>
        <tissue evidence="8">Leaves</tissue>
    </source>
</reference>
<evidence type="ECO:0000256" key="5">
    <source>
        <dbReference type="ARBA" id="ARBA00023242"/>
    </source>
</evidence>
<keyword evidence="5" id="KW-0539">Nucleus</keyword>
<feature type="domain" description="TF-B3" evidence="7">
    <location>
        <begin position="115"/>
        <end position="180"/>
    </location>
</feature>
<evidence type="ECO:0000256" key="3">
    <source>
        <dbReference type="ARBA" id="ARBA00023125"/>
    </source>
</evidence>
<keyword evidence="4" id="KW-0804">Transcription</keyword>
<evidence type="ECO:0000259" key="7">
    <source>
        <dbReference type="PROSITE" id="PS50863"/>
    </source>
</evidence>
<dbReference type="EMBL" id="JAKUCV010002850">
    <property type="protein sequence ID" value="KAJ4841221.1"/>
    <property type="molecule type" value="Genomic_DNA"/>
</dbReference>
<feature type="compositionally biased region" description="Basic and acidic residues" evidence="6">
    <location>
        <begin position="82"/>
        <end position="95"/>
    </location>
</feature>
<name>A0A9Q0G3D5_9ROSI</name>
<evidence type="ECO:0000256" key="6">
    <source>
        <dbReference type="SAM" id="MobiDB-lite"/>
    </source>
</evidence>
<comment type="subcellular location">
    <subcellularLocation>
        <location evidence="1">Nucleus</location>
    </subcellularLocation>
</comment>
<dbReference type="Gene3D" id="2.40.330.10">
    <property type="entry name" value="DNA-binding pseudobarrel domain"/>
    <property type="match status" value="1"/>
</dbReference>
<dbReference type="InterPro" id="IPR015300">
    <property type="entry name" value="DNA-bd_pseudobarrel_sf"/>
</dbReference>
<dbReference type="Proteomes" id="UP001141552">
    <property type="component" value="Unassembled WGS sequence"/>
</dbReference>
<accession>A0A9Q0G3D5</accession>
<feature type="region of interest" description="Disordered" evidence="6">
    <location>
        <begin position="29"/>
        <end position="108"/>
    </location>
</feature>
<organism evidence="8 9">
    <name type="scientific">Turnera subulata</name>
    <dbReference type="NCBI Taxonomy" id="218843"/>
    <lineage>
        <taxon>Eukaryota</taxon>
        <taxon>Viridiplantae</taxon>
        <taxon>Streptophyta</taxon>
        <taxon>Embryophyta</taxon>
        <taxon>Tracheophyta</taxon>
        <taxon>Spermatophyta</taxon>
        <taxon>Magnoliopsida</taxon>
        <taxon>eudicotyledons</taxon>
        <taxon>Gunneridae</taxon>
        <taxon>Pentapetalae</taxon>
        <taxon>rosids</taxon>
        <taxon>fabids</taxon>
        <taxon>Malpighiales</taxon>
        <taxon>Passifloraceae</taxon>
        <taxon>Turnera</taxon>
    </lineage>
</organism>
<dbReference type="PROSITE" id="PS50863">
    <property type="entry name" value="B3"/>
    <property type="match status" value="1"/>
</dbReference>
<dbReference type="SUPFAM" id="SSF101936">
    <property type="entry name" value="DNA-binding pseudobarrel domain"/>
    <property type="match status" value="1"/>
</dbReference>
<keyword evidence="3" id="KW-0238">DNA-binding</keyword>
<sequence length="185" mass="20980">MLVLENSLMKICWGRVMSYTLSLLITEHKEESHARFSKGKGKGTEGKAEEGKTATEGTAKDEDKTAKKTENKEPKKPKKPKNKEAKKPKNKEATKAKNKKTKKSKNCRVRHHERTLIQGSHGRKWLLGITHKNGHYPAYFMNVGFGGFVDENMFGEGDVLQFELVDSKNPTLKVHIFHAQEFSGR</sequence>
<evidence type="ECO:0000313" key="8">
    <source>
        <dbReference type="EMBL" id="KAJ4841221.1"/>
    </source>
</evidence>
<proteinExistence type="predicted"/>
<gene>
    <name evidence="8" type="ORF">Tsubulata_035925</name>
</gene>
<dbReference type="GO" id="GO:0005634">
    <property type="term" value="C:nucleus"/>
    <property type="evidence" value="ECO:0007669"/>
    <property type="project" value="UniProtKB-SubCell"/>
</dbReference>
<dbReference type="AlphaFoldDB" id="A0A9Q0G3D5"/>
<keyword evidence="2" id="KW-0805">Transcription regulation</keyword>